<name>A0AAD5UBU7_9FUNG</name>
<keyword evidence="12" id="KW-1185">Reference proteome</keyword>
<gene>
    <name evidence="11" type="primary">CDC6</name>
    <name evidence="11" type="ORF">HK103_000430</name>
</gene>
<dbReference type="InterPro" id="IPR027417">
    <property type="entry name" value="P-loop_NTPase"/>
</dbReference>
<reference evidence="11" key="1">
    <citation type="submission" date="2020-05" db="EMBL/GenBank/DDBJ databases">
        <title>Phylogenomic resolution of chytrid fungi.</title>
        <authorList>
            <person name="Stajich J.E."/>
            <person name="Amses K."/>
            <person name="Simmons R."/>
            <person name="Seto K."/>
            <person name="Myers J."/>
            <person name="Bonds A."/>
            <person name="Quandt C.A."/>
            <person name="Barry K."/>
            <person name="Liu P."/>
            <person name="Grigoriev I."/>
            <person name="Longcore J.E."/>
            <person name="James T.Y."/>
        </authorList>
    </citation>
    <scope>NUCLEOTIDE SEQUENCE</scope>
    <source>
        <strain evidence="11">PLAUS21</strain>
    </source>
</reference>
<dbReference type="InterPro" id="IPR036390">
    <property type="entry name" value="WH_DNA-bd_sf"/>
</dbReference>
<proteinExistence type="inferred from homology"/>
<dbReference type="Gene3D" id="1.10.8.60">
    <property type="match status" value="1"/>
</dbReference>
<dbReference type="InterPro" id="IPR003593">
    <property type="entry name" value="AAA+_ATPase"/>
</dbReference>
<evidence type="ECO:0000256" key="6">
    <source>
        <dbReference type="ARBA" id="ARBA00023306"/>
    </source>
</evidence>
<comment type="caution">
    <text evidence="11">The sequence shown here is derived from an EMBL/GenBank/DDBJ whole genome shotgun (WGS) entry which is preliminary data.</text>
</comment>
<dbReference type="FunFam" id="3.40.50.300:FF:000547">
    <property type="entry name" value="Cell division control protein"/>
    <property type="match status" value="1"/>
</dbReference>
<dbReference type="InterPro" id="IPR054425">
    <property type="entry name" value="Cdc6_ORC1-like_ATPase_lid"/>
</dbReference>
<sequence length="446" mass="50143">MKTRSGKRALEEVPLSRLDTNQSTPKKPKISIDHLTPTKKELKSQNETPKRTPLKILQEAKAAFRRCATPKKLIGRESERQKLNCFIDEHVTGQKSGSLYISGCPGTGKTALLNEILQQREKAFRELPFTVKYAFINCMNITDAKNIYSTLADKWKLSGSASLTKELVKSRVVPLLVLDEIDNLITRDQDELYTLFEWAKMPNSRLVMIGIANALDLTSRFLPRLQSKNYEPEYLSFNPYQIKEIAAIIKDRLMTLDEPDEPASPIKPNGKQDLPIMQPMAVELAARKLAGTGDLRKALDVCRMAIQMVENEEKSQENSLIIPKVTVKHVLSAASSMLGASSNSRIDKLQMQSKLVLSTVYLMIKTKQKDLSVRKVEESYRTICSYQSQVGRVEKSEFNDIITQLDTLGLITLGYKRGQTQLSEAVVGLNIQPDEIVNAVSKKKLS</sequence>
<dbReference type="GO" id="GO:0005634">
    <property type="term" value="C:nucleus"/>
    <property type="evidence" value="ECO:0007669"/>
    <property type="project" value="UniProtKB-SubCell"/>
</dbReference>
<evidence type="ECO:0000256" key="8">
    <source>
        <dbReference type="SAM" id="MobiDB-lite"/>
    </source>
</evidence>
<keyword evidence="5" id="KW-0539">Nucleus</keyword>
<dbReference type="Pfam" id="PF22606">
    <property type="entry name" value="Cdc6-ORC-like_ATPase_lid"/>
    <property type="match status" value="1"/>
</dbReference>
<protein>
    <recommendedName>
        <fullName evidence="7">Cell division control protein</fullName>
    </recommendedName>
</protein>
<dbReference type="Proteomes" id="UP001210925">
    <property type="component" value="Unassembled WGS sequence"/>
</dbReference>
<evidence type="ECO:0000259" key="9">
    <source>
        <dbReference type="SMART" id="SM00382"/>
    </source>
</evidence>
<evidence type="ECO:0000256" key="5">
    <source>
        <dbReference type="ARBA" id="ARBA00023242"/>
    </source>
</evidence>
<dbReference type="Pfam" id="PF09079">
    <property type="entry name" value="WHD_Cdc6"/>
    <property type="match status" value="1"/>
</dbReference>
<dbReference type="AlphaFoldDB" id="A0AAD5UBU7"/>
<dbReference type="PANTHER" id="PTHR10763">
    <property type="entry name" value="CELL DIVISION CONTROL PROTEIN 6-RELATED"/>
    <property type="match status" value="1"/>
</dbReference>
<evidence type="ECO:0000256" key="2">
    <source>
        <dbReference type="ARBA" id="ARBA00006184"/>
    </source>
</evidence>
<dbReference type="SMART" id="SM00382">
    <property type="entry name" value="AAA"/>
    <property type="match status" value="1"/>
</dbReference>
<organism evidence="11 12">
    <name type="scientific">Boothiomyces macroporosus</name>
    <dbReference type="NCBI Taxonomy" id="261099"/>
    <lineage>
        <taxon>Eukaryota</taxon>
        <taxon>Fungi</taxon>
        <taxon>Fungi incertae sedis</taxon>
        <taxon>Chytridiomycota</taxon>
        <taxon>Chytridiomycota incertae sedis</taxon>
        <taxon>Chytridiomycetes</taxon>
        <taxon>Rhizophydiales</taxon>
        <taxon>Terramycetaceae</taxon>
        <taxon>Boothiomyces</taxon>
    </lineage>
</organism>
<keyword evidence="6" id="KW-0131">Cell cycle</keyword>
<dbReference type="Gene3D" id="3.40.50.300">
    <property type="entry name" value="P-loop containing nucleotide triphosphate hydrolases"/>
    <property type="match status" value="1"/>
</dbReference>
<keyword evidence="3" id="KW-0132">Cell division</keyword>
<evidence type="ECO:0000256" key="4">
    <source>
        <dbReference type="ARBA" id="ARBA00022705"/>
    </source>
</evidence>
<evidence type="ECO:0000313" key="12">
    <source>
        <dbReference type="Proteomes" id="UP001210925"/>
    </source>
</evidence>
<dbReference type="GO" id="GO:0003688">
    <property type="term" value="F:DNA replication origin binding"/>
    <property type="evidence" value="ECO:0007669"/>
    <property type="project" value="TreeGrafter"/>
</dbReference>
<evidence type="ECO:0000259" key="10">
    <source>
        <dbReference type="SMART" id="SM01074"/>
    </source>
</evidence>
<dbReference type="CDD" id="cd00009">
    <property type="entry name" value="AAA"/>
    <property type="match status" value="1"/>
</dbReference>
<feature type="domain" description="Cdc6 C-terminal" evidence="10">
    <location>
        <begin position="356"/>
        <end position="440"/>
    </location>
</feature>
<dbReference type="SMART" id="SM01074">
    <property type="entry name" value="Cdc6_C"/>
    <property type="match status" value="1"/>
</dbReference>
<feature type="region of interest" description="Disordered" evidence="8">
    <location>
        <begin position="1"/>
        <end position="50"/>
    </location>
</feature>
<evidence type="ECO:0000256" key="7">
    <source>
        <dbReference type="PIRNR" id="PIRNR001767"/>
    </source>
</evidence>
<dbReference type="InterPro" id="IPR049945">
    <property type="entry name" value="AAA_22"/>
</dbReference>
<dbReference type="GO" id="GO:0051301">
    <property type="term" value="P:cell division"/>
    <property type="evidence" value="ECO:0007669"/>
    <property type="project" value="UniProtKB-UniRule"/>
</dbReference>
<accession>A0AAD5UBU7</accession>
<dbReference type="PANTHER" id="PTHR10763:SF26">
    <property type="entry name" value="CELL DIVISION CONTROL PROTEIN 6 HOMOLOG"/>
    <property type="match status" value="1"/>
</dbReference>
<dbReference type="GO" id="GO:0033314">
    <property type="term" value="P:mitotic DNA replication checkpoint signaling"/>
    <property type="evidence" value="ECO:0007669"/>
    <property type="project" value="TreeGrafter"/>
</dbReference>
<keyword evidence="4" id="KW-0235">DNA replication</keyword>
<dbReference type="InterPro" id="IPR036388">
    <property type="entry name" value="WH-like_DNA-bd_sf"/>
</dbReference>
<dbReference type="SUPFAM" id="SSF46785">
    <property type="entry name" value="Winged helix' DNA-binding domain"/>
    <property type="match status" value="1"/>
</dbReference>
<feature type="compositionally biased region" description="Basic and acidic residues" evidence="8">
    <location>
        <begin position="30"/>
        <end position="50"/>
    </location>
</feature>
<comment type="subcellular location">
    <subcellularLocation>
        <location evidence="1">Nucleus</location>
    </subcellularLocation>
</comment>
<evidence type="ECO:0000256" key="3">
    <source>
        <dbReference type="ARBA" id="ARBA00022618"/>
    </source>
</evidence>
<dbReference type="Gene3D" id="1.10.10.10">
    <property type="entry name" value="Winged helix-like DNA-binding domain superfamily/Winged helix DNA-binding domain"/>
    <property type="match status" value="1"/>
</dbReference>
<dbReference type="InterPro" id="IPR016314">
    <property type="entry name" value="Cdc6/18"/>
</dbReference>
<evidence type="ECO:0000256" key="1">
    <source>
        <dbReference type="ARBA" id="ARBA00004123"/>
    </source>
</evidence>
<dbReference type="InterPro" id="IPR015163">
    <property type="entry name" value="Cdc6_C"/>
</dbReference>
<dbReference type="EMBL" id="JADGKB010000104">
    <property type="protein sequence ID" value="KAJ3253642.1"/>
    <property type="molecule type" value="Genomic_DNA"/>
</dbReference>
<dbReference type="SUPFAM" id="SSF52540">
    <property type="entry name" value="P-loop containing nucleoside triphosphate hydrolases"/>
    <property type="match status" value="1"/>
</dbReference>
<feature type="domain" description="AAA+ ATPase" evidence="9">
    <location>
        <begin position="95"/>
        <end position="231"/>
    </location>
</feature>
<dbReference type="GO" id="GO:0006270">
    <property type="term" value="P:DNA replication initiation"/>
    <property type="evidence" value="ECO:0007669"/>
    <property type="project" value="UniProtKB-UniRule"/>
</dbReference>
<evidence type="ECO:0000313" key="11">
    <source>
        <dbReference type="EMBL" id="KAJ3253642.1"/>
    </source>
</evidence>
<dbReference type="InterPro" id="IPR050311">
    <property type="entry name" value="ORC1/CDC6"/>
</dbReference>
<comment type="similarity">
    <text evidence="2 7">Belongs to the CDC6/cdc18 family.</text>
</comment>
<dbReference type="GO" id="GO:0016887">
    <property type="term" value="F:ATP hydrolysis activity"/>
    <property type="evidence" value="ECO:0007669"/>
    <property type="project" value="InterPro"/>
</dbReference>
<dbReference type="PIRSF" id="PIRSF001767">
    <property type="entry name" value="Cdc6"/>
    <property type="match status" value="1"/>
</dbReference>
<dbReference type="Pfam" id="PF13401">
    <property type="entry name" value="AAA_22"/>
    <property type="match status" value="1"/>
</dbReference>